<dbReference type="EMBL" id="SEYY01001099">
    <property type="protein sequence ID" value="KAB7505820.1"/>
    <property type="molecule type" value="Genomic_DNA"/>
</dbReference>
<dbReference type="Proteomes" id="UP000326759">
    <property type="component" value="Unassembled WGS sequence"/>
</dbReference>
<protein>
    <submittedName>
        <fullName evidence="1">Uncharacterized protein</fullName>
    </submittedName>
</protein>
<dbReference type="OrthoDB" id="15567at2759"/>
<dbReference type="AlphaFoldDB" id="A0A5N5TJB9"/>
<reference evidence="1 2" key="1">
    <citation type="journal article" date="2019" name="PLoS Biol.">
        <title>Sex chromosomes control vertical transmission of feminizing Wolbachia symbionts in an isopod.</title>
        <authorList>
            <person name="Becking T."/>
            <person name="Chebbi M.A."/>
            <person name="Giraud I."/>
            <person name="Moumen B."/>
            <person name="Laverre T."/>
            <person name="Caubet Y."/>
            <person name="Peccoud J."/>
            <person name="Gilbert C."/>
            <person name="Cordaux R."/>
        </authorList>
    </citation>
    <scope>NUCLEOTIDE SEQUENCE [LARGE SCALE GENOMIC DNA]</scope>
    <source>
        <strain evidence="1">ANa2</strain>
        <tissue evidence="1">Whole body excluding digestive tract and cuticle</tissue>
    </source>
</reference>
<accession>A0A5N5TJB9</accession>
<evidence type="ECO:0000313" key="1">
    <source>
        <dbReference type="EMBL" id="KAB7505820.1"/>
    </source>
</evidence>
<dbReference type="Gene3D" id="2.10.110.10">
    <property type="entry name" value="Cysteine Rich Protein"/>
    <property type="match status" value="1"/>
</dbReference>
<sequence length="263" mass="31040">MFLHKAIFFLSVVIERLYNRKLIHSEFLTLPIIPALQNIVVTSVEYPSVDCNQPFNGGSFFDHEGLPYCETHYHAKRGSLCAACNKPITGQYSLFYKKKKNYLKMSLYHCNVSQISSRTLPLRILLATAQQRYLQRAEQQTLLSYLLRQALRLRYLMSFCRRDPQLLHMISKHLFSLFVNIFIYGNIHYNALKVIKSTSTHIFNISFYFISIKCLFRGLLFYRKVKLKSNLFIFKTRSLYHKNLFKNITACFQRFLNVCIKNL</sequence>
<feature type="non-terminal residue" evidence="1">
    <location>
        <position position="263"/>
    </location>
</feature>
<name>A0A5N5TJB9_9CRUS</name>
<organism evidence="1 2">
    <name type="scientific">Armadillidium nasatum</name>
    <dbReference type="NCBI Taxonomy" id="96803"/>
    <lineage>
        <taxon>Eukaryota</taxon>
        <taxon>Metazoa</taxon>
        <taxon>Ecdysozoa</taxon>
        <taxon>Arthropoda</taxon>
        <taxon>Crustacea</taxon>
        <taxon>Multicrustacea</taxon>
        <taxon>Malacostraca</taxon>
        <taxon>Eumalacostraca</taxon>
        <taxon>Peracarida</taxon>
        <taxon>Isopoda</taxon>
        <taxon>Oniscidea</taxon>
        <taxon>Crinocheta</taxon>
        <taxon>Armadillidiidae</taxon>
        <taxon>Armadillidium</taxon>
    </lineage>
</organism>
<gene>
    <name evidence="1" type="ORF">Anas_04493</name>
</gene>
<comment type="caution">
    <text evidence="1">The sequence shown here is derived from an EMBL/GenBank/DDBJ whole genome shotgun (WGS) entry which is preliminary data.</text>
</comment>
<proteinExistence type="predicted"/>
<dbReference type="SUPFAM" id="SSF57716">
    <property type="entry name" value="Glucocorticoid receptor-like (DNA-binding domain)"/>
    <property type="match status" value="1"/>
</dbReference>
<evidence type="ECO:0000313" key="2">
    <source>
        <dbReference type="Proteomes" id="UP000326759"/>
    </source>
</evidence>
<keyword evidence="2" id="KW-1185">Reference proteome</keyword>